<evidence type="ECO:0000256" key="5">
    <source>
        <dbReference type="SAM" id="MobiDB-lite"/>
    </source>
</evidence>
<evidence type="ECO:0000313" key="8">
    <source>
        <dbReference type="EMBL" id="KAA8901091.1"/>
    </source>
</evidence>
<organism evidence="8 9">
    <name type="scientific">Diutina rugosa</name>
    <name type="common">Yeast</name>
    <name type="synonym">Candida rugosa</name>
    <dbReference type="NCBI Taxonomy" id="5481"/>
    <lineage>
        <taxon>Eukaryota</taxon>
        <taxon>Fungi</taxon>
        <taxon>Dikarya</taxon>
        <taxon>Ascomycota</taxon>
        <taxon>Saccharomycotina</taxon>
        <taxon>Pichiomycetes</taxon>
        <taxon>Debaryomycetaceae</taxon>
        <taxon>Diutina</taxon>
    </lineage>
</organism>
<keyword evidence="9" id="KW-1185">Reference proteome</keyword>
<keyword evidence="3" id="KW-0175">Coiled coil</keyword>
<dbReference type="GO" id="GO:0035091">
    <property type="term" value="F:phosphatidylinositol binding"/>
    <property type="evidence" value="ECO:0007669"/>
    <property type="project" value="InterPro"/>
</dbReference>
<dbReference type="PROSITE" id="PS50192">
    <property type="entry name" value="T_SNARE"/>
    <property type="match status" value="1"/>
</dbReference>
<evidence type="ECO:0000256" key="4">
    <source>
        <dbReference type="ARBA" id="ARBA00054927"/>
    </source>
</evidence>
<dbReference type="CDD" id="cd15858">
    <property type="entry name" value="SNARE_VAM7"/>
    <property type="match status" value="1"/>
</dbReference>
<evidence type="ECO:0000313" key="9">
    <source>
        <dbReference type="Proteomes" id="UP000449547"/>
    </source>
</evidence>
<evidence type="ECO:0008006" key="10">
    <source>
        <dbReference type="Google" id="ProtNLM"/>
    </source>
</evidence>
<dbReference type="FunFam" id="1.20.5.110:FF:000058">
    <property type="entry name" value="VAM7p Vacuolar SNARE protein"/>
    <property type="match status" value="1"/>
</dbReference>
<dbReference type="Pfam" id="PF00787">
    <property type="entry name" value="PX"/>
    <property type="match status" value="1"/>
</dbReference>
<evidence type="ECO:0000256" key="3">
    <source>
        <dbReference type="ARBA" id="ARBA00023054"/>
    </source>
</evidence>
<dbReference type="GO" id="GO:0000329">
    <property type="term" value="C:fungal-type vacuole membrane"/>
    <property type="evidence" value="ECO:0007669"/>
    <property type="project" value="UniProtKB-ARBA"/>
</dbReference>
<evidence type="ECO:0000256" key="2">
    <source>
        <dbReference type="ARBA" id="ARBA00022554"/>
    </source>
</evidence>
<sequence length="326" mass="37249">MITVSITSTSTRHGVTYYTIQLKLPLRTISVDRRFQEFETLHNELCRELGINRGDFPYELPKKRLNWLHSSETLADERKPELDRWLNEVIRDGSIQNLPALEEFLRLPQNFKFEPSMFRESAHGLQVFTGDIDDSNWLDVHRQLTAAVNTALPQDVTDRMKLRSVITKTYLPLAHKLESSLERSKLKSKELERRKGLITQTLSAIRTLSDNLTSSKPADPHVPGAFSSQTGQTPLGGSKRVFGGGETKDTVNLSKQELLQEQIKIHQNQDQEVEQLRQIVARQRQLGVAIGNEVDEQNEMLDQFGEDIDNVTVKLDKARLRAKKIL</sequence>
<dbReference type="Gene3D" id="1.20.5.110">
    <property type="match status" value="1"/>
</dbReference>
<dbReference type="GeneID" id="54782112"/>
<feature type="region of interest" description="Disordered" evidence="5">
    <location>
        <begin position="211"/>
        <end position="243"/>
    </location>
</feature>
<dbReference type="InterPro" id="IPR036871">
    <property type="entry name" value="PX_dom_sf"/>
</dbReference>
<keyword evidence="2" id="KW-0926">Vacuole</keyword>
<proteinExistence type="predicted"/>
<feature type="compositionally biased region" description="Polar residues" evidence="5">
    <location>
        <begin position="226"/>
        <end position="235"/>
    </location>
</feature>
<accession>A0A642UL56</accession>
<comment type="subcellular location">
    <subcellularLocation>
        <location evidence="1">Vacuole</location>
    </subcellularLocation>
</comment>
<dbReference type="SUPFAM" id="SSF64268">
    <property type="entry name" value="PX domain"/>
    <property type="match status" value="1"/>
</dbReference>
<feature type="domain" description="T-SNARE coiled-coil homology" evidence="6">
    <location>
        <begin position="263"/>
        <end position="325"/>
    </location>
</feature>
<comment type="function">
    <text evidence="4">Essential for proper morphogenesis of the vacuole. May exist as structural reinforcement on the surface of the vacuolar membrane and be required for maintenance against rupture by osmotic pressure.</text>
</comment>
<dbReference type="VEuPathDB" id="FungiDB:DIURU_003461"/>
<evidence type="ECO:0000259" key="6">
    <source>
        <dbReference type="PROSITE" id="PS50192"/>
    </source>
</evidence>
<reference evidence="8 9" key="1">
    <citation type="submission" date="2019-07" db="EMBL/GenBank/DDBJ databases">
        <title>Genome assembly of two rare yeast pathogens: Diutina rugosa and Trichomonascus ciferrii.</title>
        <authorList>
            <person name="Mixao V."/>
            <person name="Saus E."/>
            <person name="Hansen A."/>
            <person name="Lass-Flor C."/>
            <person name="Gabaldon T."/>
        </authorList>
    </citation>
    <scope>NUCLEOTIDE SEQUENCE [LARGE SCALE GENOMIC DNA]</scope>
    <source>
        <strain evidence="8 9">CBS 613</strain>
    </source>
</reference>
<dbReference type="OrthoDB" id="428895at2759"/>
<dbReference type="SUPFAM" id="SSF58038">
    <property type="entry name" value="SNARE fusion complex"/>
    <property type="match status" value="1"/>
</dbReference>
<dbReference type="Proteomes" id="UP000449547">
    <property type="component" value="Unassembled WGS sequence"/>
</dbReference>
<dbReference type="EMBL" id="SWFT01000105">
    <property type="protein sequence ID" value="KAA8901091.1"/>
    <property type="molecule type" value="Genomic_DNA"/>
</dbReference>
<dbReference type="GO" id="GO:0016192">
    <property type="term" value="P:vesicle-mediated transport"/>
    <property type="evidence" value="ECO:0007669"/>
    <property type="project" value="UniProtKB-ARBA"/>
</dbReference>
<protein>
    <recommendedName>
        <fullName evidence="10">t-SNARE coiled-coil homology domain-containing protein</fullName>
    </recommendedName>
</protein>
<dbReference type="OMA" id="QASVRSW"/>
<feature type="domain" description="PX" evidence="7">
    <location>
        <begin position="1"/>
        <end position="112"/>
    </location>
</feature>
<evidence type="ECO:0000259" key="7">
    <source>
        <dbReference type="PROSITE" id="PS50195"/>
    </source>
</evidence>
<comment type="caution">
    <text evidence="8">The sequence shown here is derived from an EMBL/GenBank/DDBJ whole genome shotgun (WGS) entry which is preliminary data.</text>
</comment>
<dbReference type="GO" id="GO:0007034">
    <property type="term" value="P:vacuolar transport"/>
    <property type="evidence" value="ECO:0007669"/>
    <property type="project" value="UniProtKB-ARBA"/>
</dbReference>
<evidence type="ECO:0000256" key="1">
    <source>
        <dbReference type="ARBA" id="ARBA00004116"/>
    </source>
</evidence>
<dbReference type="InterPro" id="IPR000727">
    <property type="entry name" value="T_SNARE_dom"/>
</dbReference>
<dbReference type="SMART" id="SM00312">
    <property type="entry name" value="PX"/>
    <property type="match status" value="1"/>
</dbReference>
<dbReference type="Gene3D" id="3.30.1520.10">
    <property type="entry name" value="Phox-like domain"/>
    <property type="match status" value="1"/>
</dbReference>
<dbReference type="RefSeq" id="XP_034011714.1">
    <property type="nucleotide sequence ID" value="XM_034156226.1"/>
</dbReference>
<name>A0A642UL56_DIURU</name>
<dbReference type="SMART" id="SM00397">
    <property type="entry name" value="t_SNARE"/>
    <property type="match status" value="1"/>
</dbReference>
<gene>
    <name evidence="8" type="ORF">DIURU_003461</name>
</gene>
<dbReference type="GO" id="GO:0097576">
    <property type="term" value="P:vacuole fusion"/>
    <property type="evidence" value="ECO:0007669"/>
    <property type="project" value="UniProtKB-ARBA"/>
</dbReference>
<dbReference type="PROSITE" id="PS50195">
    <property type="entry name" value="PX"/>
    <property type="match status" value="1"/>
</dbReference>
<dbReference type="InterPro" id="IPR001683">
    <property type="entry name" value="PX_dom"/>
</dbReference>
<dbReference type="AlphaFoldDB" id="A0A642UL56"/>